<protein>
    <submittedName>
        <fullName evidence="1">Uncharacterized protein</fullName>
    </submittedName>
</protein>
<proteinExistence type="predicted"/>
<comment type="caution">
    <text evidence="1">The sequence shown here is derived from an EMBL/GenBank/DDBJ whole genome shotgun (WGS) entry which is preliminary data.</text>
</comment>
<dbReference type="EMBL" id="LAZR01011673">
    <property type="protein sequence ID" value="KKM60477.1"/>
    <property type="molecule type" value="Genomic_DNA"/>
</dbReference>
<reference evidence="1" key="1">
    <citation type="journal article" date="2015" name="Nature">
        <title>Complex archaea that bridge the gap between prokaryotes and eukaryotes.</title>
        <authorList>
            <person name="Spang A."/>
            <person name="Saw J.H."/>
            <person name="Jorgensen S.L."/>
            <person name="Zaremba-Niedzwiedzka K."/>
            <person name="Martijn J."/>
            <person name="Lind A.E."/>
            <person name="van Eijk R."/>
            <person name="Schleper C."/>
            <person name="Guy L."/>
            <person name="Ettema T.J."/>
        </authorList>
    </citation>
    <scope>NUCLEOTIDE SEQUENCE</scope>
</reference>
<accession>A0A0F9LTQ0</accession>
<name>A0A0F9LTQ0_9ZZZZ</name>
<sequence length="89" mass="10016">MERLEPCGAGESQQRAHYHRQDARWFYVTVVEGQRVGFLLGPYSTHQETVNNVDRGRKLAVAADSWADFYSFGTASLPAGNSRRTVFGH</sequence>
<organism evidence="1">
    <name type="scientific">marine sediment metagenome</name>
    <dbReference type="NCBI Taxonomy" id="412755"/>
    <lineage>
        <taxon>unclassified sequences</taxon>
        <taxon>metagenomes</taxon>
        <taxon>ecological metagenomes</taxon>
    </lineage>
</organism>
<gene>
    <name evidence="1" type="ORF">LCGC14_1541460</name>
</gene>
<evidence type="ECO:0000313" key="1">
    <source>
        <dbReference type="EMBL" id="KKM60477.1"/>
    </source>
</evidence>
<dbReference type="AlphaFoldDB" id="A0A0F9LTQ0"/>